<dbReference type="AlphaFoldDB" id="A0A941CQ51"/>
<proteinExistence type="predicted"/>
<dbReference type="Proteomes" id="UP000675379">
    <property type="component" value="Unassembled WGS sequence"/>
</dbReference>
<comment type="caution">
    <text evidence="2">The sequence shown here is derived from an EMBL/GenBank/DDBJ whole genome shotgun (WGS) entry which is preliminary data.</text>
</comment>
<evidence type="ECO:0000313" key="3">
    <source>
        <dbReference type="Proteomes" id="UP000675379"/>
    </source>
</evidence>
<name>A0A941CQ51_9CLOT</name>
<dbReference type="RefSeq" id="WP_211799868.1">
    <property type="nucleotide sequence ID" value="NZ_JAGSCS010000003.1"/>
</dbReference>
<feature type="coiled-coil region" evidence="1">
    <location>
        <begin position="5"/>
        <end position="91"/>
    </location>
</feature>
<keyword evidence="3" id="KW-1185">Reference proteome</keyword>
<gene>
    <name evidence="2" type="ORF">KCG48_03215</name>
</gene>
<sequence>MKKIIREIVNEDELARKKLEEAIAERDTIAAKLKEQGSSINDTYAKQAEETIQKRRDELNKEYEAKAATFEAEYQEALSKLMDKFDRQKEQWIETIYNNCLKA</sequence>
<organism evidence="2 3">
    <name type="scientific">Proteiniclasticum sediminis</name>
    <dbReference type="NCBI Taxonomy" id="2804028"/>
    <lineage>
        <taxon>Bacteria</taxon>
        <taxon>Bacillati</taxon>
        <taxon>Bacillota</taxon>
        <taxon>Clostridia</taxon>
        <taxon>Eubacteriales</taxon>
        <taxon>Clostridiaceae</taxon>
        <taxon>Proteiniclasticum</taxon>
    </lineage>
</organism>
<keyword evidence="1" id="KW-0175">Coiled coil</keyword>
<protein>
    <submittedName>
        <fullName evidence="2">Uncharacterized protein</fullName>
    </submittedName>
</protein>
<accession>A0A941CQ51</accession>
<evidence type="ECO:0000313" key="2">
    <source>
        <dbReference type="EMBL" id="MBR0575343.1"/>
    </source>
</evidence>
<reference evidence="2" key="1">
    <citation type="submission" date="2021-04" db="EMBL/GenBank/DDBJ databases">
        <title>Proteiniclasticum sedimins sp. nov., an obligate anaerobic bacterium isolated from anaerobic sludge.</title>
        <authorList>
            <person name="Liu J."/>
        </authorList>
    </citation>
    <scope>NUCLEOTIDE SEQUENCE</scope>
    <source>
        <strain evidence="2">BAD-10</strain>
    </source>
</reference>
<dbReference type="EMBL" id="JAGSCS010000003">
    <property type="protein sequence ID" value="MBR0575343.1"/>
    <property type="molecule type" value="Genomic_DNA"/>
</dbReference>
<evidence type="ECO:0000256" key="1">
    <source>
        <dbReference type="SAM" id="Coils"/>
    </source>
</evidence>